<dbReference type="Proteomes" id="UP000524492">
    <property type="component" value="Unassembled WGS sequence"/>
</dbReference>
<comment type="caution">
    <text evidence="1">The sequence shown here is derived from an EMBL/GenBank/DDBJ whole genome shotgun (WGS) entry which is preliminary data.</text>
</comment>
<sequence length="30" mass="3471">MSIRLRSGGVFLSGEDLIWQLGSLCSRFWR</sequence>
<accession>A0A7W6MJ80</accession>
<evidence type="ECO:0000313" key="1">
    <source>
        <dbReference type="EMBL" id="MBB4193123.1"/>
    </source>
</evidence>
<keyword evidence="2" id="KW-1185">Reference proteome</keyword>
<dbReference type="AlphaFoldDB" id="A0A7W6MJ80"/>
<name>A0A7W6MJ80_9HYPH</name>
<organism evidence="1 2">
    <name type="scientific">Rhizobium aethiopicum</name>
    <dbReference type="NCBI Taxonomy" id="1138170"/>
    <lineage>
        <taxon>Bacteria</taxon>
        <taxon>Pseudomonadati</taxon>
        <taxon>Pseudomonadota</taxon>
        <taxon>Alphaproteobacteria</taxon>
        <taxon>Hyphomicrobiales</taxon>
        <taxon>Rhizobiaceae</taxon>
        <taxon>Rhizobium/Agrobacterium group</taxon>
        <taxon>Rhizobium</taxon>
    </lineage>
</organism>
<proteinExistence type="predicted"/>
<dbReference type="EMBL" id="JACIFV010000010">
    <property type="protein sequence ID" value="MBB4193123.1"/>
    <property type="molecule type" value="Genomic_DNA"/>
</dbReference>
<reference evidence="1 2" key="1">
    <citation type="submission" date="2020-08" db="EMBL/GenBank/DDBJ databases">
        <title>Genomic Encyclopedia of Type Strains, Phase IV (KMG-V): Genome sequencing to study the core and pangenomes of soil and plant-associated prokaryotes.</title>
        <authorList>
            <person name="Whitman W."/>
        </authorList>
    </citation>
    <scope>NUCLEOTIDE SEQUENCE [LARGE SCALE GENOMIC DNA]</scope>
    <source>
        <strain evidence="1 2">SEMIA 4074</strain>
    </source>
</reference>
<gene>
    <name evidence="1" type="ORF">GGD53_003287</name>
</gene>
<evidence type="ECO:0000313" key="2">
    <source>
        <dbReference type="Proteomes" id="UP000524492"/>
    </source>
</evidence>
<protein>
    <submittedName>
        <fullName evidence="1">Uncharacterized protein</fullName>
    </submittedName>
</protein>